<sequence>MAQHITTLSISVGTFARLQRDLMDPILESSPLSSASSSRVVLSGLDASPSGAVPSSPRSTPTPQPSTSTSTITHNSAGIRTGEPLSQLSRLNISGLHAELKPKVMRAVRWFLRRHATVYPGVLKAVSFEGPGDSVISRRRQRNRNVIGAEPILPGVVHFNNQHAGDEDEDDDLVDGVEEDGGGFASTISATNLATASEALYAEMAGHANNIVQGQQHHQHPNPQLQQHHHHHHHFQGPLQAQAAALLSANAFPADFHSQYYLLSRNPDESCDLDFLSILEELHGQLTELDLSKWSWGSITQQALNRIPMAHLSILRFHPRTRILSPYGSSLLTNCPSLKTLEIHAFDPEMLRVDDSHEFAWRNPGSAPVASSTLNTLPSLSSSSSFATTPSSSTPISASLNTLSLTGSVLNVLPTVNDAIHIMGGSLDTIDLTAHLDGFLTTEETHRLMDWSTSLSSATIPHLTTLLLHGHLAMTFDAPLLLELCPTLRRFGLTIKSYTSSSFIRRELARVLPRFMAPWDDRTTASHNNAPKQSFLLKSLELEGPWIVTDQDMDQIAEQLGGLVNLNLVGCRFYSLAPRHIVVEEREEIEAFGEKEASGVEETSPVARLVERLQGTLRTLHIHRRGLEIRPRRDSYDFSDITSATTSSLHLPADAQEPVLAFKRQFPNVKLLIREKQHEHSFVLAPSVETLRRIQHPSPTGRTSTLLHDGLSQPSNPMLSYDLSGQISPLRRVRNALPFLDVFRRQKTYSSSGFESWGIRSWRNSGSAGDGGSEGGVVGSWRWRFGWSRRSNVDLSSSTL</sequence>
<dbReference type="Gene3D" id="3.80.10.10">
    <property type="entry name" value="Ribonuclease Inhibitor"/>
    <property type="match status" value="1"/>
</dbReference>
<evidence type="ECO:0000256" key="1">
    <source>
        <dbReference type="SAM" id="MobiDB-lite"/>
    </source>
</evidence>
<feature type="region of interest" description="Disordered" evidence="1">
    <location>
        <begin position="214"/>
        <end position="239"/>
    </location>
</feature>
<reference evidence="2" key="1">
    <citation type="journal article" date="2020" name="Fungal Divers.">
        <title>Resolving the Mortierellaceae phylogeny through synthesis of multi-gene phylogenetics and phylogenomics.</title>
        <authorList>
            <person name="Vandepol N."/>
            <person name="Liber J."/>
            <person name="Desiro A."/>
            <person name="Na H."/>
            <person name="Kennedy M."/>
            <person name="Barry K."/>
            <person name="Grigoriev I.V."/>
            <person name="Miller A.N."/>
            <person name="O'Donnell K."/>
            <person name="Stajich J.E."/>
            <person name="Bonito G."/>
        </authorList>
    </citation>
    <scope>NUCLEOTIDE SEQUENCE</scope>
    <source>
        <strain evidence="2">REB-010B</strain>
    </source>
</reference>
<dbReference type="EMBL" id="JAAAIP010000449">
    <property type="protein sequence ID" value="KAG0316960.1"/>
    <property type="molecule type" value="Genomic_DNA"/>
</dbReference>
<protein>
    <submittedName>
        <fullName evidence="2">Uncharacterized protein</fullName>
    </submittedName>
</protein>
<name>A0A9P6URW5_9FUNG</name>
<dbReference type="Proteomes" id="UP000738325">
    <property type="component" value="Unassembled WGS sequence"/>
</dbReference>
<dbReference type="AlphaFoldDB" id="A0A9P6URW5"/>
<feature type="compositionally biased region" description="Low complexity" evidence="1">
    <location>
        <begin position="214"/>
        <end position="226"/>
    </location>
</feature>
<feature type="compositionally biased region" description="Polar residues" evidence="1">
    <location>
        <begin position="74"/>
        <end position="83"/>
    </location>
</feature>
<evidence type="ECO:0000313" key="3">
    <source>
        <dbReference type="Proteomes" id="UP000738325"/>
    </source>
</evidence>
<comment type="caution">
    <text evidence="2">The sequence shown here is derived from an EMBL/GenBank/DDBJ whole genome shotgun (WGS) entry which is preliminary data.</text>
</comment>
<dbReference type="OrthoDB" id="2398988at2759"/>
<feature type="region of interest" description="Disordered" evidence="1">
    <location>
        <begin position="45"/>
        <end position="83"/>
    </location>
</feature>
<keyword evidence="3" id="KW-1185">Reference proteome</keyword>
<accession>A0A9P6URW5</accession>
<proteinExistence type="predicted"/>
<evidence type="ECO:0000313" key="2">
    <source>
        <dbReference type="EMBL" id="KAG0316960.1"/>
    </source>
</evidence>
<organism evidence="2 3">
    <name type="scientific">Dissophora globulifera</name>
    <dbReference type="NCBI Taxonomy" id="979702"/>
    <lineage>
        <taxon>Eukaryota</taxon>
        <taxon>Fungi</taxon>
        <taxon>Fungi incertae sedis</taxon>
        <taxon>Mucoromycota</taxon>
        <taxon>Mortierellomycotina</taxon>
        <taxon>Mortierellomycetes</taxon>
        <taxon>Mortierellales</taxon>
        <taxon>Mortierellaceae</taxon>
        <taxon>Dissophora</taxon>
    </lineage>
</organism>
<feature type="compositionally biased region" description="Low complexity" evidence="1">
    <location>
        <begin position="54"/>
        <end position="73"/>
    </location>
</feature>
<gene>
    <name evidence="2" type="ORF">BGZ99_006572</name>
</gene>
<dbReference type="InterPro" id="IPR032675">
    <property type="entry name" value="LRR_dom_sf"/>
</dbReference>